<evidence type="ECO:0000256" key="1">
    <source>
        <dbReference type="SAM" id="MobiDB-lite"/>
    </source>
</evidence>
<comment type="caution">
    <text evidence="2">The sequence shown here is derived from an EMBL/GenBank/DDBJ whole genome shotgun (WGS) entry which is preliminary data.</text>
</comment>
<accession>A0A9Q1JM78</accession>
<dbReference type="EMBL" id="JAKOGI010001609">
    <property type="protein sequence ID" value="KAJ8424758.1"/>
    <property type="molecule type" value="Genomic_DNA"/>
</dbReference>
<name>A0A9Q1JM78_9CARY</name>
<evidence type="ECO:0000313" key="2">
    <source>
        <dbReference type="EMBL" id="KAJ8424758.1"/>
    </source>
</evidence>
<gene>
    <name evidence="2" type="ORF">Cgig2_032275</name>
</gene>
<feature type="compositionally biased region" description="Basic and acidic residues" evidence="1">
    <location>
        <begin position="92"/>
        <end position="111"/>
    </location>
</feature>
<sequence length="193" mass="21578">MFLSDMCASSQKNKAWTFIRNKSTVIEVQSRFEGEQIDAFALLSRIGARGCCCSVSRFMLAVSKKQPAARYSCCCAPAAACALQTHVPRGMELDDSGHISNGSRDDGYYHDESDEPQPYHRRGRDDLKGEVNLHHPESLVEACQKAPEIEKYKTPSYSLWWTSQVKAGTYQENSYSKGQAQSIQFALNDTHLA</sequence>
<protein>
    <submittedName>
        <fullName evidence="2">Uncharacterized protein</fullName>
    </submittedName>
</protein>
<proteinExistence type="predicted"/>
<dbReference type="AlphaFoldDB" id="A0A9Q1JM78"/>
<feature type="region of interest" description="Disordered" evidence="1">
    <location>
        <begin position="92"/>
        <end position="125"/>
    </location>
</feature>
<dbReference type="Proteomes" id="UP001153076">
    <property type="component" value="Unassembled WGS sequence"/>
</dbReference>
<keyword evidence="3" id="KW-1185">Reference proteome</keyword>
<evidence type="ECO:0000313" key="3">
    <source>
        <dbReference type="Proteomes" id="UP001153076"/>
    </source>
</evidence>
<reference evidence="2" key="1">
    <citation type="submission" date="2022-04" db="EMBL/GenBank/DDBJ databases">
        <title>Carnegiea gigantea Genome sequencing and assembly v2.</title>
        <authorList>
            <person name="Copetti D."/>
            <person name="Sanderson M.J."/>
            <person name="Burquez A."/>
            <person name="Wojciechowski M.F."/>
        </authorList>
    </citation>
    <scope>NUCLEOTIDE SEQUENCE</scope>
    <source>
        <strain evidence="2">SGP5-SGP5p</strain>
        <tissue evidence="2">Aerial part</tissue>
    </source>
</reference>
<organism evidence="2 3">
    <name type="scientific">Carnegiea gigantea</name>
    <dbReference type="NCBI Taxonomy" id="171969"/>
    <lineage>
        <taxon>Eukaryota</taxon>
        <taxon>Viridiplantae</taxon>
        <taxon>Streptophyta</taxon>
        <taxon>Embryophyta</taxon>
        <taxon>Tracheophyta</taxon>
        <taxon>Spermatophyta</taxon>
        <taxon>Magnoliopsida</taxon>
        <taxon>eudicotyledons</taxon>
        <taxon>Gunneridae</taxon>
        <taxon>Pentapetalae</taxon>
        <taxon>Caryophyllales</taxon>
        <taxon>Cactineae</taxon>
        <taxon>Cactaceae</taxon>
        <taxon>Cactoideae</taxon>
        <taxon>Echinocereeae</taxon>
        <taxon>Carnegiea</taxon>
    </lineage>
</organism>